<dbReference type="GO" id="GO:0043138">
    <property type="term" value="F:3'-5' DNA helicase activity"/>
    <property type="evidence" value="ECO:0007669"/>
    <property type="project" value="UniProtKB-EC"/>
</dbReference>
<feature type="domain" description="UvrD-like helicase ATP-binding" evidence="15">
    <location>
        <begin position="17"/>
        <end position="500"/>
    </location>
</feature>
<dbReference type="GO" id="GO:0003677">
    <property type="term" value="F:DNA binding"/>
    <property type="evidence" value="ECO:0007669"/>
    <property type="project" value="UniProtKB-KW"/>
</dbReference>
<name>A0A6N6RDV3_9FLAO</name>
<dbReference type="InterPro" id="IPR011604">
    <property type="entry name" value="PDDEXK-like_dom_sf"/>
</dbReference>
<dbReference type="EC" id="5.6.2.4" evidence="12"/>
<keyword evidence="6" id="KW-0269">Exonuclease</keyword>
<evidence type="ECO:0000313" key="18">
    <source>
        <dbReference type="Proteomes" id="UP000468650"/>
    </source>
</evidence>
<dbReference type="PANTHER" id="PTHR11070">
    <property type="entry name" value="UVRD / RECB / PCRA DNA HELICASE FAMILY MEMBER"/>
    <property type="match status" value="1"/>
</dbReference>
<evidence type="ECO:0000256" key="5">
    <source>
        <dbReference type="ARBA" id="ARBA00022806"/>
    </source>
</evidence>
<keyword evidence="2 14" id="KW-0547">Nucleotide-binding</keyword>
<sequence>MIIAFLLFAVLREPHPASSPYIYSMPSTSPKNFQVYSASAGAGKTFSLVKEYLVLCLRTDDPAVFTRILAITFTVKASTEMKKRVISALDAFRRASVPAAQKGMFEAVREELGVDDSTLRNRANAVLRRMLHDYTGLSISTIDKFTYRVVRTFSHELGLGSHFEIDLDVEELYRQSVDLLLDETGVNPQVTSLLQRYIEDHMEDGKSWKPEKKMVEMANHLGKEDSYEVLERLKKLSLDDFMDIRSKLKARKVELEKVRKRIIEQGERAIGGIEPQHFSGTALPNHLNKLKKNVVSDWNPVSTFRKQVDAGRYYKAKPTSEAVAAIDGNFDEIHAWAIAVVDWADNVLAESVLISKVLSNFDATAVLHEIGKKLDEYKEANNVETLSTFNKLIYKSLISLPVPYIYERIGEKYRHYFVDEFQDTSEMQWKNITPLVHNAIASGGTTMIVGDAKQSIYRWRGGKAEQFLNLINDAKNPEERGGDVAYALRHINLDSNWRSGNEIVTFNNRLFETYASVFTDQRYSDLYAESAQKAQGFEGGYVNIDFPENPGRSNEEHTEATLELTRQRVKECLADGYRPGDIAILTRGKKHGSLIAELLSAEGIEVVSSESLYLGNSSGARLIVACIRHFHYPEDVETKIEMVEMLFQSGLLEGGSNQLHQFLILAANEDDTDWKSWLSDQGLNFGNTLSTSSGLYELGETVARELGLMNDGQPDPFVQFFLDELYEFAARKGQSIHDFLDWWEEKKEKKSITAPETMEAVQLLTIHKSKGLEFPVVIFPFANFDAAKERKGTRWVSFAEETMAGLPVAELPMSDTDYQIVGKRFPEYAEKYEEYVRQATFDNMNLLYVALTRPVERLYIVSQFEKTFDNKRVSQYICNFVSSDGKTVSPDAPVSYGTKAPPRFLSAVEKETVDIDPTPISFYRFQSAEWRSRVRLSRDTDGLSDVLSDQPRKWGNTVHAMMAKIRSADDVSTVVSEFVAEGTLPLIHAEAIEKALADLVSHPELAPAFDADEVLAERDWLGAGAVLRPDRVARKGDTWYVVDYKTGEKKNSHEKQIRGYASLIQSEDVIPMLVYINDSIEIVKVGETPSTEPGVQLPLF</sequence>
<keyword evidence="4 14" id="KW-0378">Hydrolase</keyword>
<dbReference type="GO" id="GO:0005524">
    <property type="term" value="F:ATP binding"/>
    <property type="evidence" value="ECO:0007669"/>
    <property type="project" value="UniProtKB-UniRule"/>
</dbReference>
<dbReference type="Gene3D" id="3.40.50.300">
    <property type="entry name" value="P-loop containing nucleotide triphosphate hydrolases"/>
    <property type="match status" value="4"/>
</dbReference>
<dbReference type="Proteomes" id="UP000468650">
    <property type="component" value="Unassembled WGS sequence"/>
</dbReference>
<dbReference type="PROSITE" id="PS51198">
    <property type="entry name" value="UVRD_HELICASE_ATP_BIND"/>
    <property type="match status" value="1"/>
</dbReference>
<dbReference type="InterPro" id="IPR014016">
    <property type="entry name" value="UvrD-like_ATP-bd"/>
</dbReference>
<dbReference type="SUPFAM" id="SSF52540">
    <property type="entry name" value="P-loop containing nucleoside triphosphate hydrolases"/>
    <property type="match status" value="1"/>
</dbReference>
<evidence type="ECO:0000256" key="13">
    <source>
        <dbReference type="ARBA" id="ARBA00048988"/>
    </source>
</evidence>
<dbReference type="OrthoDB" id="9810135at2"/>
<dbReference type="PANTHER" id="PTHR11070:SF67">
    <property type="entry name" value="DNA 3'-5' HELICASE"/>
    <property type="match status" value="1"/>
</dbReference>
<gene>
    <name evidence="17" type="ORF">F8C67_13895</name>
</gene>
<dbReference type="GO" id="GO:0005829">
    <property type="term" value="C:cytosol"/>
    <property type="evidence" value="ECO:0007669"/>
    <property type="project" value="TreeGrafter"/>
</dbReference>
<evidence type="ECO:0000256" key="14">
    <source>
        <dbReference type="PROSITE-ProRule" id="PRU00560"/>
    </source>
</evidence>
<feature type="domain" description="UvrD-like helicase C-terminal" evidence="16">
    <location>
        <begin position="501"/>
        <end position="771"/>
    </location>
</feature>
<evidence type="ECO:0000313" key="17">
    <source>
        <dbReference type="EMBL" id="KAB2805337.1"/>
    </source>
</evidence>
<keyword evidence="7 14" id="KW-0067">ATP-binding</keyword>
<dbReference type="InterPro" id="IPR038726">
    <property type="entry name" value="PDDEXK_AddAB-type"/>
</dbReference>
<keyword evidence="5 14" id="KW-0347">Helicase</keyword>
<accession>A0A6N6RDV3</accession>
<protein>
    <recommendedName>
        <fullName evidence="12">DNA 3'-5' helicase</fullName>
        <ecNumber evidence="12">5.6.2.4</ecNumber>
    </recommendedName>
</protein>
<comment type="caution">
    <text evidence="17">The sequence shown here is derived from an EMBL/GenBank/DDBJ whole genome shotgun (WGS) entry which is preliminary data.</text>
</comment>
<dbReference type="Pfam" id="PF12705">
    <property type="entry name" value="PDDEXK_1"/>
    <property type="match status" value="1"/>
</dbReference>
<evidence type="ECO:0000256" key="12">
    <source>
        <dbReference type="ARBA" id="ARBA00034808"/>
    </source>
</evidence>
<feature type="binding site" evidence="14">
    <location>
        <begin position="38"/>
        <end position="45"/>
    </location>
    <ligand>
        <name>ATP</name>
        <dbReference type="ChEBI" id="CHEBI:30616"/>
    </ligand>
</feature>
<comment type="catalytic activity">
    <reaction evidence="11">
        <text>Couples ATP hydrolysis with the unwinding of duplex DNA by translocating in the 3'-5' direction.</text>
        <dbReference type="EC" id="5.6.2.4"/>
    </reaction>
</comment>
<dbReference type="Gene3D" id="3.90.320.10">
    <property type="match status" value="1"/>
</dbReference>
<keyword evidence="9" id="KW-0234">DNA repair</keyword>
<evidence type="ECO:0000256" key="11">
    <source>
        <dbReference type="ARBA" id="ARBA00034617"/>
    </source>
</evidence>
<evidence type="ECO:0000256" key="4">
    <source>
        <dbReference type="ARBA" id="ARBA00022801"/>
    </source>
</evidence>
<dbReference type="Pfam" id="PF13361">
    <property type="entry name" value="UvrD_C"/>
    <property type="match status" value="1"/>
</dbReference>
<keyword evidence="10" id="KW-0413">Isomerase</keyword>
<evidence type="ECO:0000256" key="10">
    <source>
        <dbReference type="ARBA" id="ARBA00023235"/>
    </source>
</evidence>
<keyword evidence="8" id="KW-0238">DNA-binding</keyword>
<evidence type="ECO:0000256" key="7">
    <source>
        <dbReference type="ARBA" id="ARBA00022840"/>
    </source>
</evidence>
<dbReference type="InterPro" id="IPR014017">
    <property type="entry name" value="DNA_helicase_UvrD-like_C"/>
</dbReference>
<evidence type="ECO:0000259" key="15">
    <source>
        <dbReference type="PROSITE" id="PS51198"/>
    </source>
</evidence>
<evidence type="ECO:0000256" key="6">
    <source>
        <dbReference type="ARBA" id="ARBA00022839"/>
    </source>
</evidence>
<organism evidence="17 18">
    <name type="scientific">Phaeocystidibacter luteus</name>
    <dbReference type="NCBI Taxonomy" id="911197"/>
    <lineage>
        <taxon>Bacteria</taxon>
        <taxon>Pseudomonadati</taxon>
        <taxon>Bacteroidota</taxon>
        <taxon>Flavobacteriia</taxon>
        <taxon>Flavobacteriales</taxon>
        <taxon>Phaeocystidibacteraceae</taxon>
        <taxon>Phaeocystidibacter</taxon>
    </lineage>
</organism>
<reference evidence="17 18" key="1">
    <citation type="submission" date="2019-09" db="EMBL/GenBank/DDBJ databases">
        <title>Genomes of family Cryomorphaceae.</title>
        <authorList>
            <person name="Bowman J.P."/>
        </authorList>
    </citation>
    <scope>NUCLEOTIDE SEQUENCE [LARGE SCALE GENOMIC DNA]</scope>
    <source>
        <strain evidence="17 18">LMG 25704</strain>
    </source>
</reference>
<dbReference type="InterPro" id="IPR027417">
    <property type="entry name" value="P-loop_NTPase"/>
</dbReference>
<dbReference type="GO" id="GO:0000725">
    <property type="term" value="P:recombinational repair"/>
    <property type="evidence" value="ECO:0007669"/>
    <property type="project" value="TreeGrafter"/>
</dbReference>
<dbReference type="GO" id="GO:0004527">
    <property type="term" value="F:exonuclease activity"/>
    <property type="evidence" value="ECO:0007669"/>
    <property type="project" value="UniProtKB-KW"/>
</dbReference>
<keyword evidence="18" id="KW-1185">Reference proteome</keyword>
<dbReference type="PROSITE" id="PS51217">
    <property type="entry name" value="UVRD_HELICASE_CTER"/>
    <property type="match status" value="1"/>
</dbReference>
<dbReference type="Pfam" id="PF00580">
    <property type="entry name" value="UvrD-helicase"/>
    <property type="match status" value="1"/>
</dbReference>
<dbReference type="InterPro" id="IPR000212">
    <property type="entry name" value="DNA_helicase_UvrD/REP"/>
</dbReference>
<evidence type="ECO:0000256" key="8">
    <source>
        <dbReference type="ARBA" id="ARBA00023125"/>
    </source>
</evidence>
<evidence type="ECO:0000256" key="9">
    <source>
        <dbReference type="ARBA" id="ARBA00023204"/>
    </source>
</evidence>
<evidence type="ECO:0000256" key="3">
    <source>
        <dbReference type="ARBA" id="ARBA00022763"/>
    </source>
</evidence>
<proteinExistence type="predicted"/>
<dbReference type="EMBL" id="WBVO01000016">
    <property type="protein sequence ID" value="KAB2805337.1"/>
    <property type="molecule type" value="Genomic_DNA"/>
</dbReference>
<evidence type="ECO:0000259" key="16">
    <source>
        <dbReference type="PROSITE" id="PS51217"/>
    </source>
</evidence>
<dbReference type="AlphaFoldDB" id="A0A6N6RDV3"/>
<keyword evidence="3" id="KW-0227">DNA damage</keyword>
<keyword evidence="1" id="KW-0540">Nuclease</keyword>
<comment type="catalytic activity">
    <reaction evidence="13">
        <text>ATP + H2O = ADP + phosphate + H(+)</text>
        <dbReference type="Rhea" id="RHEA:13065"/>
        <dbReference type="ChEBI" id="CHEBI:15377"/>
        <dbReference type="ChEBI" id="CHEBI:15378"/>
        <dbReference type="ChEBI" id="CHEBI:30616"/>
        <dbReference type="ChEBI" id="CHEBI:43474"/>
        <dbReference type="ChEBI" id="CHEBI:456216"/>
        <dbReference type="EC" id="5.6.2.4"/>
    </reaction>
</comment>
<evidence type="ECO:0000256" key="1">
    <source>
        <dbReference type="ARBA" id="ARBA00022722"/>
    </source>
</evidence>
<evidence type="ECO:0000256" key="2">
    <source>
        <dbReference type="ARBA" id="ARBA00022741"/>
    </source>
</evidence>